<comment type="caution">
    <text evidence="2">The sequence shown here is derived from an EMBL/GenBank/DDBJ whole genome shotgun (WGS) entry which is preliminary data.</text>
</comment>
<organism evidence="2 3">
    <name type="scientific">Clostridium gasigenes</name>
    <dbReference type="NCBI Taxonomy" id="94869"/>
    <lineage>
        <taxon>Bacteria</taxon>
        <taxon>Bacillati</taxon>
        <taxon>Bacillota</taxon>
        <taxon>Clostridia</taxon>
        <taxon>Eubacteriales</taxon>
        <taxon>Clostridiaceae</taxon>
        <taxon>Clostridium</taxon>
    </lineage>
</organism>
<dbReference type="InterPro" id="IPR036188">
    <property type="entry name" value="FAD/NAD-bd_sf"/>
</dbReference>
<dbReference type="RefSeq" id="WP_185165576.1">
    <property type="nucleotide sequence ID" value="NZ_JACKWY010000016.1"/>
</dbReference>
<dbReference type="AlphaFoldDB" id="A0A7X0SFB5"/>
<proteinExistence type="predicted"/>
<dbReference type="PANTHER" id="PTHR13847:SF201">
    <property type="entry name" value="PUTATIBE OXIDOREDUCTASE"/>
    <property type="match status" value="1"/>
</dbReference>
<dbReference type="SUPFAM" id="SSF51905">
    <property type="entry name" value="FAD/NAD(P)-binding domain"/>
    <property type="match status" value="1"/>
</dbReference>
<dbReference type="Pfam" id="PF01266">
    <property type="entry name" value="DAO"/>
    <property type="match status" value="1"/>
</dbReference>
<dbReference type="Proteomes" id="UP000585258">
    <property type="component" value="Unassembled WGS sequence"/>
</dbReference>
<sequence>MCDVAIIGGGVTGALCAYFFLKQGIDCVLIEDNLIGQCSTSICTSILEYEIDIDLINLSDQIGEESAITAFKLGRDAVFKIEEIIKEFNIDCDFKITPCFYYSTNKDDISQFRSEYKARKKSGFDISYLNKEEGESLYSFNIECGLLTENAAATFNPYDFTTGLLDALATKGLKVFENTRLTKTIDTLDGVILETSTGYSITTNKILNCTGYAANKLFKENISTLTRTFNIATSPIPISGDLWHKNSILIDNSTPYYYCRTTGDNRIILGGEDIPCLDYNKNKINEAYSQLKGKLTKLFPNIDNYTIDFEYNGIFADSKNSIPYIGTHKDFPNHYFCLGYGSNGVLYSTFGGEMLANLHLRKKDPNMDIFRFNR</sequence>
<evidence type="ECO:0000313" key="2">
    <source>
        <dbReference type="EMBL" id="MBB6716570.1"/>
    </source>
</evidence>
<reference evidence="2 3" key="1">
    <citation type="submission" date="2020-08" db="EMBL/GenBank/DDBJ databases">
        <title>Clostridia isolated from Swiss meat.</title>
        <authorList>
            <person name="Wambui J."/>
            <person name="Stevens M.J.A."/>
            <person name="Stephan R."/>
        </authorList>
    </citation>
    <scope>NUCLEOTIDE SEQUENCE [LARGE SCALE GENOMIC DNA]</scope>
    <source>
        <strain evidence="2 3">CM001</strain>
    </source>
</reference>
<accession>A0A7X0SFB5</accession>
<evidence type="ECO:0000259" key="1">
    <source>
        <dbReference type="Pfam" id="PF01266"/>
    </source>
</evidence>
<dbReference type="PANTHER" id="PTHR13847">
    <property type="entry name" value="SARCOSINE DEHYDROGENASE-RELATED"/>
    <property type="match status" value="1"/>
</dbReference>
<dbReference type="Gene3D" id="3.30.9.10">
    <property type="entry name" value="D-Amino Acid Oxidase, subunit A, domain 2"/>
    <property type="match status" value="1"/>
</dbReference>
<gene>
    <name evidence="2" type="ORF">H7E68_17905</name>
</gene>
<evidence type="ECO:0000313" key="3">
    <source>
        <dbReference type="Proteomes" id="UP000585258"/>
    </source>
</evidence>
<dbReference type="GO" id="GO:0005737">
    <property type="term" value="C:cytoplasm"/>
    <property type="evidence" value="ECO:0007669"/>
    <property type="project" value="TreeGrafter"/>
</dbReference>
<dbReference type="EMBL" id="JACKWY010000016">
    <property type="protein sequence ID" value="MBB6716570.1"/>
    <property type="molecule type" value="Genomic_DNA"/>
</dbReference>
<dbReference type="Gene3D" id="3.50.50.60">
    <property type="entry name" value="FAD/NAD(P)-binding domain"/>
    <property type="match status" value="1"/>
</dbReference>
<dbReference type="InterPro" id="IPR006076">
    <property type="entry name" value="FAD-dep_OxRdtase"/>
</dbReference>
<protein>
    <submittedName>
        <fullName evidence="2">FAD-binding oxidoreductase</fullName>
    </submittedName>
</protein>
<name>A0A7X0SFB5_9CLOT</name>
<feature type="domain" description="FAD dependent oxidoreductase" evidence="1">
    <location>
        <begin position="3"/>
        <end position="358"/>
    </location>
</feature>